<dbReference type="PANTHER" id="PTHR23004">
    <property type="entry name" value="DOUBLECORTIN DOMAIN CONTAINING 2"/>
    <property type="match status" value="1"/>
</dbReference>
<dbReference type="Pfam" id="PF03607">
    <property type="entry name" value="DCX"/>
    <property type="match status" value="1"/>
</dbReference>
<comment type="caution">
    <text evidence="2">The sequence shown here is derived from an EMBL/GenBank/DDBJ whole genome shotgun (WGS) entry which is preliminary data.</text>
</comment>
<dbReference type="GO" id="GO:0005874">
    <property type="term" value="C:microtubule"/>
    <property type="evidence" value="ECO:0007669"/>
    <property type="project" value="TreeGrafter"/>
</dbReference>
<name>A0A0T6B3I4_9SCAR</name>
<dbReference type="PANTHER" id="PTHR23004:SF11">
    <property type="entry name" value="PROTEIN RPI-1"/>
    <property type="match status" value="1"/>
</dbReference>
<evidence type="ECO:0000313" key="3">
    <source>
        <dbReference type="Proteomes" id="UP000051574"/>
    </source>
</evidence>
<organism evidence="2 3">
    <name type="scientific">Oryctes borbonicus</name>
    <dbReference type="NCBI Taxonomy" id="1629725"/>
    <lineage>
        <taxon>Eukaryota</taxon>
        <taxon>Metazoa</taxon>
        <taxon>Ecdysozoa</taxon>
        <taxon>Arthropoda</taxon>
        <taxon>Hexapoda</taxon>
        <taxon>Insecta</taxon>
        <taxon>Pterygota</taxon>
        <taxon>Neoptera</taxon>
        <taxon>Endopterygota</taxon>
        <taxon>Coleoptera</taxon>
        <taxon>Polyphaga</taxon>
        <taxon>Scarabaeiformia</taxon>
        <taxon>Scarabaeidae</taxon>
        <taxon>Dynastinae</taxon>
        <taxon>Oryctes</taxon>
    </lineage>
</organism>
<keyword evidence="3" id="KW-1185">Reference proteome</keyword>
<dbReference type="InterPro" id="IPR003533">
    <property type="entry name" value="Doublecortin_dom"/>
</dbReference>
<dbReference type="EMBL" id="LJIG01015965">
    <property type="protein sequence ID" value="KRT82019.1"/>
    <property type="molecule type" value="Genomic_DNA"/>
</dbReference>
<sequence>MSRNNINGSRSLSSASCNSIISDADDSIDNGIEELSITKNSRPSSTSSRTQKAKRIRFYHNGNKYFNGVVVAVGLERYRSFESLTTELTTLLMKSVTIPNGVRTVFSMDGKKVSSLDDLEDGKEYVCGGKGEVFKKIEYSKTDHNKSKRLSSSRFSGPIISQPRVVPPDCVRPRIVTLIRNGIKPRKV</sequence>
<dbReference type="SUPFAM" id="SSF89837">
    <property type="entry name" value="Doublecortin (DC)"/>
    <property type="match status" value="1"/>
</dbReference>
<dbReference type="GO" id="GO:0005815">
    <property type="term" value="C:microtubule organizing center"/>
    <property type="evidence" value="ECO:0007669"/>
    <property type="project" value="TreeGrafter"/>
</dbReference>
<accession>A0A0T6B3I4</accession>
<dbReference type="Proteomes" id="UP000051574">
    <property type="component" value="Unassembled WGS sequence"/>
</dbReference>
<reference evidence="2 3" key="1">
    <citation type="submission" date="2015-09" db="EMBL/GenBank/DDBJ databases">
        <title>Draft genome of the scarab beetle Oryctes borbonicus.</title>
        <authorList>
            <person name="Meyer J.M."/>
            <person name="Markov G.V."/>
            <person name="Baskaran P."/>
            <person name="Herrmann M."/>
            <person name="Sommer R.J."/>
            <person name="Roedelsperger C."/>
        </authorList>
    </citation>
    <scope>NUCLEOTIDE SEQUENCE [LARGE SCALE GENOMIC DNA]</scope>
    <source>
        <strain evidence="2">OB123</strain>
        <tissue evidence="2">Whole animal</tissue>
    </source>
</reference>
<proteinExistence type="predicted"/>
<dbReference type="AlphaFoldDB" id="A0A0T6B3I4"/>
<evidence type="ECO:0000259" key="1">
    <source>
        <dbReference type="PROSITE" id="PS50309"/>
    </source>
</evidence>
<gene>
    <name evidence="2" type="ORF">AMK59_4982</name>
</gene>
<evidence type="ECO:0000313" key="2">
    <source>
        <dbReference type="EMBL" id="KRT82019.1"/>
    </source>
</evidence>
<dbReference type="SMART" id="SM00537">
    <property type="entry name" value="DCX"/>
    <property type="match status" value="1"/>
</dbReference>
<dbReference type="Gene3D" id="3.10.20.230">
    <property type="entry name" value="Doublecortin domain"/>
    <property type="match status" value="1"/>
</dbReference>
<feature type="non-terminal residue" evidence="2">
    <location>
        <position position="188"/>
    </location>
</feature>
<protein>
    <recommendedName>
        <fullName evidence="1">Doublecortin domain-containing protein</fullName>
    </recommendedName>
</protein>
<dbReference type="OrthoDB" id="1738954at2759"/>
<dbReference type="InterPro" id="IPR036572">
    <property type="entry name" value="Doublecortin_dom_sf"/>
</dbReference>
<dbReference type="PROSITE" id="PS50309">
    <property type="entry name" value="DC"/>
    <property type="match status" value="1"/>
</dbReference>
<dbReference type="GO" id="GO:0035556">
    <property type="term" value="P:intracellular signal transduction"/>
    <property type="evidence" value="ECO:0007669"/>
    <property type="project" value="InterPro"/>
</dbReference>
<feature type="domain" description="Doublecortin" evidence="1">
    <location>
        <begin position="54"/>
        <end position="140"/>
    </location>
</feature>